<dbReference type="Pfam" id="PF02056">
    <property type="entry name" value="Glyco_hydro_4"/>
    <property type="match status" value="1"/>
</dbReference>
<comment type="similarity">
    <text evidence="1 11">Belongs to the glycosyl hydrolase 4 family.</text>
</comment>
<dbReference type="CDD" id="cd05296">
    <property type="entry name" value="GH4_P_beta_glucosidase"/>
    <property type="match status" value="1"/>
</dbReference>
<keyword evidence="4 11" id="KW-0378">Hydrolase</keyword>
<dbReference type="SUPFAM" id="SSF51735">
    <property type="entry name" value="NAD(P)-binding Rossmann-fold domains"/>
    <property type="match status" value="1"/>
</dbReference>
<evidence type="ECO:0000256" key="11">
    <source>
        <dbReference type="RuleBase" id="RU361152"/>
    </source>
</evidence>
<dbReference type="GO" id="GO:0008706">
    <property type="term" value="F:6-phospho-beta-glucosidase activity"/>
    <property type="evidence" value="ECO:0007669"/>
    <property type="project" value="UniProtKB-EC"/>
</dbReference>
<proteinExistence type="inferred from homology"/>
<dbReference type="SUPFAM" id="SSF56327">
    <property type="entry name" value="LDH C-terminal domain-like"/>
    <property type="match status" value="1"/>
</dbReference>
<comment type="caution">
    <text evidence="13">The sequence shown here is derived from an EMBL/GenBank/DDBJ whole genome shotgun (WGS) entry which is preliminary data.</text>
</comment>
<dbReference type="Gene3D" id="3.40.50.720">
    <property type="entry name" value="NAD(P)-binding Rossmann-like Domain"/>
    <property type="match status" value="1"/>
</dbReference>
<dbReference type="RefSeq" id="WP_184307757.1">
    <property type="nucleotide sequence ID" value="NZ_JACHEN010000002.1"/>
</dbReference>
<dbReference type="PANTHER" id="PTHR32092:SF5">
    <property type="entry name" value="6-PHOSPHO-BETA-GLUCOSIDASE"/>
    <property type="match status" value="1"/>
</dbReference>
<dbReference type="InterPro" id="IPR036291">
    <property type="entry name" value="NAD(P)-bd_dom_sf"/>
</dbReference>
<evidence type="ECO:0000256" key="7">
    <source>
        <dbReference type="ARBA" id="ARBA00023295"/>
    </source>
</evidence>
<dbReference type="GO" id="GO:0046872">
    <property type="term" value="F:metal ion binding"/>
    <property type="evidence" value="ECO:0007669"/>
    <property type="project" value="UniProtKB-KW"/>
</dbReference>
<keyword evidence="5 11" id="KW-0520">NAD</keyword>
<keyword evidence="3 9" id="KW-0479">Metal-binding</keyword>
<dbReference type="PRINTS" id="PR00732">
    <property type="entry name" value="GLHYDRLASE4"/>
</dbReference>
<feature type="site" description="Increases basicity of active site Tyr" evidence="10">
    <location>
        <position position="112"/>
    </location>
</feature>
<comment type="cofactor">
    <cofactor evidence="11">
        <name>NAD(+)</name>
        <dbReference type="ChEBI" id="CHEBI:57540"/>
    </cofactor>
    <text evidence="11">Binds 1 NAD(+) per subunit.</text>
</comment>
<evidence type="ECO:0000256" key="9">
    <source>
        <dbReference type="PIRSR" id="PIRSR601088-3"/>
    </source>
</evidence>
<name>A0A841KLQ6_9FIRM</name>
<keyword evidence="6 9" id="KW-0464">Manganese</keyword>
<feature type="binding site" evidence="8">
    <location>
        <position position="150"/>
    </location>
    <ligand>
        <name>substrate</name>
    </ligand>
</feature>
<feature type="domain" description="Glycosyl hydrolase family 4 C-terminal" evidence="12">
    <location>
        <begin position="196"/>
        <end position="408"/>
    </location>
</feature>
<evidence type="ECO:0000256" key="6">
    <source>
        <dbReference type="ARBA" id="ARBA00023211"/>
    </source>
</evidence>
<evidence type="ECO:0000259" key="12">
    <source>
        <dbReference type="Pfam" id="PF11975"/>
    </source>
</evidence>
<dbReference type="Proteomes" id="UP000579281">
    <property type="component" value="Unassembled WGS sequence"/>
</dbReference>
<dbReference type="InterPro" id="IPR015955">
    <property type="entry name" value="Lactate_DH/Glyco_Ohase_4_C"/>
</dbReference>
<dbReference type="GO" id="GO:0005975">
    <property type="term" value="P:carbohydrate metabolic process"/>
    <property type="evidence" value="ECO:0007669"/>
    <property type="project" value="InterPro"/>
</dbReference>
<gene>
    <name evidence="13" type="ORF">HNQ80_000457</name>
</gene>
<keyword evidence="7 11" id="KW-0326">Glycosidase</keyword>
<dbReference type="InterPro" id="IPR022616">
    <property type="entry name" value="Glyco_hydro_4_C"/>
</dbReference>
<accession>A0A841KLQ6</accession>
<evidence type="ECO:0000256" key="5">
    <source>
        <dbReference type="ARBA" id="ARBA00023027"/>
    </source>
</evidence>
<sequence length="435" mass="48333">MGKGLKITVIGGGSSYTPELIEGFIKRTAELPVEELYLVDIERGKEKLNITTELTKRMIAKVGLNTKVYQTLDRREAIKDSDFIITQIRVGGLKARASDERIPLKYNAIGQETTGAGGFAKALRTIPVILDICRDIEELAPKAWLINFTNPASIITEMVLRHTQVKVVGLCNVPIGMINNVAKILDVDSKRIRIDFAGLNHMVYGREIYLDGERVTSEVLTKLGEGASLTMKNIKDLQWDKDLIRSLGMLPCPYHRYFYMTDEMLEEEKNAGEGTRAEQVMEIEKELFKRYEDPNLQEKPPELEKRGGAYYSDAAVSLISAIYNDKGEIHTVNIRNNGAISGLADDVVVEVNAVVNREGLKPIAVGKLPIKIHGLVHAVKAYELLTVQAGISGDYEDALMALISHPLVPSIKAAKGILHDILYENKGYLPQFSKL</sequence>
<evidence type="ECO:0000313" key="14">
    <source>
        <dbReference type="Proteomes" id="UP000579281"/>
    </source>
</evidence>
<feature type="binding site" evidence="9">
    <location>
        <position position="201"/>
    </location>
    <ligand>
        <name>Mn(2+)</name>
        <dbReference type="ChEBI" id="CHEBI:29035"/>
    </ligand>
</feature>
<keyword evidence="9" id="KW-0408">Iron</keyword>
<evidence type="ECO:0000256" key="10">
    <source>
        <dbReference type="PIRSR" id="PIRSR601088-4"/>
    </source>
</evidence>
<feature type="binding site" evidence="8">
    <location>
        <position position="96"/>
    </location>
    <ligand>
        <name>substrate</name>
    </ligand>
</feature>
<organism evidence="13 14">
    <name type="scientific">Anaerosolibacter carboniphilus</name>
    <dbReference type="NCBI Taxonomy" id="1417629"/>
    <lineage>
        <taxon>Bacteria</taxon>
        <taxon>Bacillati</taxon>
        <taxon>Bacillota</taxon>
        <taxon>Clostridia</taxon>
        <taxon>Peptostreptococcales</taxon>
        <taxon>Thermotaleaceae</taxon>
        <taxon>Anaerosolibacter</taxon>
    </lineage>
</organism>
<keyword evidence="9" id="KW-0533">Nickel</keyword>
<evidence type="ECO:0000256" key="3">
    <source>
        <dbReference type="ARBA" id="ARBA00022723"/>
    </source>
</evidence>
<feature type="binding site" evidence="9">
    <location>
        <position position="171"/>
    </location>
    <ligand>
        <name>Mn(2+)</name>
        <dbReference type="ChEBI" id="CHEBI:29035"/>
    </ligand>
</feature>
<dbReference type="GO" id="GO:0016616">
    <property type="term" value="F:oxidoreductase activity, acting on the CH-OH group of donors, NAD or NADP as acceptor"/>
    <property type="evidence" value="ECO:0007669"/>
    <property type="project" value="InterPro"/>
</dbReference>
<keyword evidence="14" id="KW-1185">Reference proteome</keyword>
<reference evidence="13 14" key="1">
    <citation type="submission" date="2020-08" db="EMBL/GenBank/DDBJ databases">
        <title>Genomic Encyclopedia of Type Strains, Phase IV (KMG-IV): sequencing the most valuable type-strain genomes for metagenomic binning, comparative biology and taxonomic classification.</title>
        <authorList>
            <person name="Goeker M."/>
        </authorList>
    </citation>
    <scope>NUCLEOTIDE SEQUENCE [LARGE SCALE GENOMIC DNA]</scope>
    <source>
        <strain evidence="13 14">DSM 103526</strain>
    </source>
</reference>
<dbReference type="PANTHER" id="PTHR32092">
    <property type="entry name" value="6-PHOSPHO-BETA-GLUCOSIDASE-RELATED"/>
    <property type="match status" value="1"/>
</dbReference>
<dbReference type="EC" id="3.2.1.86" evidence="13"/>
<evidence type="ECO:0000313" key="13">
    <source>
        <dbReference type="EMBL" id="MBB6214377.1"/>
    </source>
</evidence>
<evidence type="ECO:0000256" key="4">
    <source>
        <dbReference type="ARBA" id="ARBA00022801"/>
    </source>
</evidence>
<evidence type="ECO:0000256" key="8">
    <source>
        <dbReference type="PIRSR" id="PIRSR601088-2"/>
    </source>
</evidence>
<keyword evidence="9" id="KW-0170">Cobalt</keyword>
<protein>
    <submittedName>
        <fullName evidence="13">6-phospho-beta-glucosidase</fullName>
        <ecNumber evidence="13">3.2.1.86</ecNumber>
    </submittedName>
</protein>
<dbReference type="InterPro" id="IPR019802">
    <property type="entry name" value="GlycHydrolase_4_CS"/>
</dbReference>
<dbReference type="AlphaFoldDB" id="A0A841KLQ6"/>
<evidence type="ECO:0000256" key="1">
    <source>
        <dbReference type="ARBA" id="ARBA00010141"/>
    </source>
</evidence>
<evidence type="ECO:0000256" key="2">
    <source>
        <dbReference type="ARBA" id="ARBA00011881"/>
    </source>
</evidence>
<comment type="subunit">
    <text evidence="2">Homotetramer.</text>
</comment>
<dbReference type="PROSITE" id="PS01324">
    <property type="entry name" value="GLYCOSYL_HYDROL_F4"/>
    <property type="match status" value="1"/>
</dbReference>
<dbReference type="Gene3D" id="3.90.110.10">
    <property type="entry name" value="Lactate dehydrogenase/glycoside hydrolase, family 4, C-terminal"/>
    <property type="match status" value="1"/>
</dbReference>
<dbReference type="Pfam" id="PF11975">
    <property type="entry name" value="Glyco_hydro_4C"/>
    <property type="match status" value="1"/>
</dbReference>
<dbReference type="InterPro" id="IPR001088">
    <property type="entry name" value="Glyco_hydro_4"/>
</dbReference>
<dbReference type="EMBL" id="JACHEN010000002">
    <property type="protein sequence ID" value="MBB6214377.1"/>
    <property type="molecule type" value="Genomic_DNA"/>
</dbReference>